<dbReference type="RefSeq" id="WP_259826197.1">
    <property type="nucleotide sequence ID" value="NZ_CP103445.1"/>
</dbReference>
<sequence length="246" mass="28629">MQSDILHVVEIIRRIPDCATQPFLCRCDNGELYVVKGMQCVPKKQLIAEWISAFLAKEMDLSIPEFGVVYVDQALTEFKPEWRTALQEGYAFATRYVTGAAPITFTQAHSNVDVQDQKKIYLLDKWINNSDRSLSPLGGNVNIIFDYQNNRYYLIDHNLAFDHDELEGEFDYHVYGNRHRSWKFDLVDRQLCEDQIKRVTALLPAVVSCIPQGWELEEIVQHTEFLEFIEETLNRAENEGFWSKIT</sequence>
<dbReference type="Proteomes" id="UP001058553">
    <property type="component" value="Chromosome"/>
</dbReference>
<accession>A0ABY5XB87</accession>
<name>A0ABY5XB87_ERWPY</name>
<keyword evidence="3" id="KW-1185">Reference proteome</keyword>
<gene>
    <name evidence="2" type="ORF">NYP84_05755</name>
</gene>
<proteinExistence type="predicted"/>
<dbReference type="EMBL" id="CP103445">
    <property type="protein sequence ID" value="UWS34665.1"/>
    <property type="molecule type" value="Genomic_DNA"/>
</dbReference>
<protein>
    <recommendedName>
        <fullName evidence="1">HipA-like kinase domain-containing protein</fullName>
    </recommendedName>
</protein>
<feature type="domain" description="HipA-like kinase" evidence="1">
    <location>
        <begin position="8"/>
        <end position="245"/>
    </location>
</feature>
<dbReference type="Pfam" id="PF20613">
    <property type="entry name" value="HipA_2"/>
    <property type="match status" value="1"/>
</dbReference>
<organism evidence="2 3">
    <name type="scientific">Erwinia pyrifoliae</name>
    <dbReference type="NCBI Taxonomy" id="79967"/>
    <lineage>
        <taxon>Bacteria</taxon>
        <taxon>Pseudomonadati</taxon>
        <taxon>Pseudomonadota</taxon>
        <taxon>Gammaproteobacteria</taxon>
        <taxon>Enterobacterales</taxon>
        <taxon>Erwiniaceae</taxon>
        <taxon>Erwinia</taxon>
    </lineage>
</organism>
<evidence type="ECO:0000313" key="2">
    <source>
        <dbReference type="EMBL" id="UWS34665.1"/>
    </source>
</evidence>
<dbReference type="InterPro" id="IPR046748">
    <property type="entry name" value="HipA_2"/>
</dbReference>
<evidence type="ECO:0000259" key="1">
    <source>
        <dbReference type="Pfam" id="PF20613"/>
    </source>
</evidence>
<evidence type="ECO:0000313" key="3">
    <source>
        <dbReference type="Proteomes" id="UP001058553"/>
    </source>
</evidence>
<reference evidence="2" key="1">
    <citation type="submission" date="2022-07" db="EMBL/GenBank/DDBJ databases">
        <title>Genetic diversity of Erwinia pyrifoliae.</title>
        <authorList>
            <person name="Park D.S."/>
            <person name="Ham H."/>
        </authorList>
    </citation>
    <scope>NUCLEOTIDE SEQUENCE</scope>
    <source>
        <strain evidence="2">CP201486</strain>
    </source>
</reference>